<dbReference type="Pfam" id="PF00126">
    <property type="entry name" value="HTH_1"/>
    <property type="match status" value="1"/>
</dbReference>
<proteinExistence type="inferred from homology"/>
<dbReference type="GO" id="GO:0003700">
    <property type="term" value="F:DNA-binding transcription factor activity"/>
    <property type="evidence" value="ECO:0007669"/>
    <property type="project" value="InterPro"/>
</dbReference>
<dbReference type="Gene3D" id="3.40.190.10">
    <property type="entry name" value="Periplasmic binding protein-like II"/>
    <property type="match status" value="2"/>
</dbReference>
<dbReference type="InterPro" id="IPR036390">
    <property type="entry name" value="WH_DNA-bd_sf"/>
</dbReference>
<dbReference type="PRINTS" id="PR00039">
    <property type="entry name" value="HTHLYSR"/>
</dbReference>
<gene>
    <name evidence="6" type="ORF">C7I55_16220</name>
</gene>
<dbReference type="PROSITE" id="PS50931">
    <property type="entry name" value="HTH_LYSR"/>
    <property type="match status" value="1"/>
</dbReference>
<dbReference type="AlphaFoldDB" id="A0A2P7QLP9"/>
<feature type="domain" description="HTH lysR-type" evidence="5">
    <location>
        <begin position="8"/>
        <end position="63"/>
    </location>
</feature>
<evidence type="ECO:0000256" key="3">
    <source>
        <dbReference type="ARBA" id="ARBA00023125"/>
    </source>
</evidence>
<dbReference type="RefSeq" id="WP_106514062.1">
    <property type="nucleotide sequence ID" value="NZ_PXYI01000005.1"/>
</dbReference>
<keyword evidence="4" id="KW-0804">Transcription</keyword>
<dbReference type="GO" id="GO:0043565">
    <property type="term" value="F:sequence-specific DNA binding"/>
    <property type="evidence" value="ECO:0007669"/>
    <property type="project" value="TreeGrafter"/>
</dbReference>
<dbReference type="SUPFAM" id="SSF46785">
    <property type="entry name" value="Winged helix' DNA-binding domain"/>
    <property type="match status" value="1"/>
</dbReference>
<keyword evidence="3" id="KW-0238">DNA-binding</keyword>
<comment type="caution">
    <text evidence="6">The sequence shown here is derived from an EMBL/GenBank/DDBJ whole genome shotgun (WGS) entry which is preliminary data.</text>
</comment>
<dbReference type="PANTHER" id="PTHR30537">
    <property type="entry name" value="HTH-TYPE TRANSCRIPTIONAL REGULATOR"/>
    <property type="match status" value="1"/>
</dbReference>
<dbReference type="Proteomes" id="UP000241167">
    <property type="component" value="Unassembled WGS sequence"/>
</dbReference>
<name>A0A2P7QLP9_9SPHN</name>
<dbReference type="InterPro" id="IPR000847">
    <property type="entry name" value="LysR_HTH_N"/>
</dbReference>
<dbReference type="CDD" id="cd08432">
    <property type="entry name" value="PBP2_GcdR_TrpI_HvrB_AmpR_like"/>
    <property type="match status" value="1"/>
</dbReference>
<sequence>MSLGPSSLESLRVFDACARHGSYTRAAEELGISPAAVSQRMRHLQADIGAPLFDRRGPRIALTDSGKELAGKVGQALTILGTAVQSCRDCDTIRVSAAPTFASRWLAPRLASFAGSRTHRITIDAASDLRAPGSFDVAIRSGLGRWKGFQATLLFPIEATPLYNPQLYRPAPLAAPRDLVDCARLPSDAWPAWFEAAGVDVPGDAIGGSGVRYPTQDLAGAAVLEGAGIALLSPRLFADALGAGRLVRPFETMLHGPAGYWVLISDHDRRPSVLAFRAWLVEASRKTGL</sequence>
<accession>A0A2P7QLP9</accession>
<dbReference type="Pfam" id="PF03466">
    <property type="entry name" value="LysR_substrate"/>
    <property type="match status" value="1"/>
</dbReference>
<evidence type="ECO:0000259" key="5">
    <source>
        <dbReference type="PROSITE" id="PS50931"/>
    </source>
</evidence>
<evidence type="ECO:0000313" key="7">
    <source>
        <dbReference type="Proteomes" id="UP000241167"/>
    </source>
</evidence>
<organism evidence="6 7">
    <name type="scientific">Allosphingosinicella deserti</name>
    <dbReference type="NCBI Taxonomy" id="2116704"/>
    <lineage>
        <taxon>Bacteria</taxon>
        <taxon>Pseudomonadati</taxon>
        <taxon>Pseudomonadota</taxon>
        <taxon>Alphaproteobacteria</taxon>
        <taxon>Sphingomonadales</taxon>
        <taxon>Sphingomonadaceae</taxon>
        <taxon>Allosphingosinicella</taxon>
    </lineage>
</organism>
<reference evidence="6 7" key="1">
    <citation type="submission" date="2018-03" db="EMBL/GenBank/DDBJ databases">
        <title>The draft genome of Sphingosinicella sp. GL-C-18.</title>
        <authorList>
            <person name="Liu L."/>
            <person name="Li L."/>
            <person name="Liang L."/>
            <person name="Zhang X."/>
            <person name="Wang T."/>
        </authorList>
    </citation>
    <scope>NUCLEOTIDE SEQUENCE [LARGE SCALE GENOMIC DNA]</scope>
    <source>
        <strain evidence="6 7">GL-C-18</strain>
    </source>
</reference>
<evidence type="ECO:0000313" key="6">
    <source>
        <dbReference type="EMBL" id="PSJ38869.1"/>
    </source>
</evidence>
<evidence type="ECO:0000256" key="1">
    <source>
        <dbReference type="ARBA" id="ARBA00009437"/>
    </source>
</evidence>
<dbReference type="OrthoDB" id="9813056at2"/>
<evidence type="ECO:0000256" key="2">
    <source>
        <dbReference type="ARBA" id="ARBA00023015"/>
    </source>
</evidence>
<evidence type="ECO:0000256" key="4">
    <source>
        <dbReference type="ARBA" id="ARBA00023163"/>
    </source>
</evidence>
<dbReference type="Gene3D" id="1.10.10.10">
    <property type="entry name" value="Winged helix-like DNA-binding domain superfamily/Winged helix DNA-binding domain"/>
    <property type="match status" value="1"/>
</dbReference>
<dbReference type="SUPFAM" id="SSF53850">
    <property type="entry name" value="Periplasmic binding protein-like II"/>
    <property type="match status" value="1"/>
</dbReference>
<dbReference type="InterPro" id="IPR058163">
    <property type="entry name" value="LysR-type_TF_proteobact-type"/>
</dbReference>
<dbReference type="InterPro" id="IPR005119">
    <property type="entry name" value="LysR_subst-bd"/>
</dbReference>
<dbReference type="InterPro" id="IPR036388">
    <property type="entry name" value="WH-like_DNA-bd_sf"/>
</dbReference>
<comment type="similarity">
    <text evidence="1">Belongs to the LysR transcriptional regulatory family.</text>
</comment>
<protein>
    <submittedName>
        <fullName evidence="6">LysR family transcriptional regulator</fullName>
    </submittedName>
</protein>
<dbReference type="EMBL" id="PXYI01000005">
    <property type="protein sequence ID" value="PSJ38869.1"/>
    <property type="molecule type" value="Genomic_DNA"/>
</dbReference>
<dbReference type="PANTHER" id="PTHR30537:SF74">
    <property type="entry name" value="HTH-TYPE TRANSCRIPTIONAL REGULATOR TRPI"/>
    <property type="match status" value="1"/>
</dbReference>
<keyword evidence="7" id="KW-1185">Reference proteome</keyword>
<dbReference type="GO" id="GO:0006351">
    <property type="term" value="P:DNA-templated transcription"/>
    <property type="evidence" value="ECO:0007669"/>
    <property type="project" value="TreeGrafter"/>
</dbReference>
<keyword evidence="2" id="KW-0805">Transcription regulation</keyword>